<feature type="binding site" evidence="10">
    <location>
        <position position="74"/>
    </location>
    <ligand>
        <name>Mg(2+)</name>
        <dbReference type="ChEBI" id="CHEBI:18420"/>
    </ligand>
</feature>
<comment type="similarity">
    <text evidence="10">Belongs to the YjjX NTPase family.</text>
</comment>
<dbReference type="EMBL" id="JBHRSD010000023">
    <property type="protein sequence ID" value="MFC3033603.1"/>
    <property type="molecule type" value="Genomic_DNA"/>
</dbReference>
<evidence type="ECO:0000256" key="1">
    <source>
        <dbReference type="ARBA" id="ARBA00001936"/>
    </source>
</evidence>
<evidence type="ECO:0000256" key="9">
    <source>
        <dbReference type="ARBA" id="ARBA00048781"/>
    </source>
</evidence>
<feature type="binding site" evidence="10">
    <location>
        <begin position="15"/>
        <end position="20"/>
    </location>
    <ligand>
        <name>substrate</name>
    </ligand>
</feature>
<comment type="cofactor">
    <cofactor evidence="10">
        <name>Mg(2+)</name>
        <dbReference type="ChEBI" id="CHEBI:18420"/>
    </cofactor>
    <cofactor evidence="10">
        <name>Mn(2+)</name>
        <dbReference type="ChEBI" id="CHEBI:29035"/>
    </cofactor>
    <text evidence="10">Binds 1 divalent metal cation per subunit; can use either Mg(2+) or Mn(2+).</text>
</comment>
<evidence type="ECO:0000259" key="11">
    <source>
        <dbReference type="Pfam" id="PF01931"/>
    </source>
</evidence>
<protein>
    <recommendedName>
        <fullName evidence="10">Inosine/xanthosine triphosphatase</fullName>
        <shortName evidence="10">ITPase/XTPase</shortName>
        <ecNumber evidence="10">3.6.1.73</ecNumber>
    </recommendedName>
    <alternativeName>
        <fullName evidence="10">Non-canonical purine NTP phosphatase</fullName>
    </alternativeName>
    <alternativeName>
        <fullName evidence="10">Non-standard purine NTP phosphatase</fullName>
    </alternativeName>
    <alternativeName>
        <fullName evidence="10">Nucleoside-triphosphate phosphatase</fullName>
        <shortName evidence="10">NTPase</shortName>
    </alternativeName>
</protein>
<evidence type="ECO:0000256" key="2">
    <source>
        <dbReference type="ARBA" id="ARBA00022723"/>
    </source>
</evidence>
<comment type="caution">
    <text evidence="10">Lacks conserved residue(s) required for the propagation of feature annotation.</text>
</comment>
<proteinExistence type="inferred from homology"/>
<dbReference type="PANTHER" id="PTHR34699">
    <property type="match status" value="1"/>
</dbReference>
<sequence>MPESHKPTLTVLVGSTNPVKIAAAKSVFSQYFVEHHIHCEGLHAPSLVPDQPLGEEETRVGAENRVRYLQAHHQADFYCAMEGGAAEFSYGPATFAFVVIANNSRTSIGRSANLPLPPVFYQALLQGEELGNVLDKAFNTVNIKQQGGAIGLLTQHLATRESTYTQALTLAMAPFNFPALYLE</sequence>
<evidence type="ECO:0000313" key="12">
    <source>
        <dbReference type="EMBL" id="MFC3033603.1"/>
    </source>
</evidence>
<dbReference type="InterPro" id="IPR026533">
    <property type="entry name" value="NTPase/PRRC1"/>
</dbReference>
<dbReference type="Gene3D" id="3.90.950.10">
    <property type="match status" value="1"/>
</dbReference>
<dbReference type="HAMAP" id="MF_00648">
    <property type="entry name" value="Non_canon_purine_NTPase_YjjX"/>
    <property type="match status" value="1"/>
</dbReference>
<keyword evidence="13" id="KW-1185">Reference proteome</keyword>
<dbReference type="GO" id="GO:0016787">
    <property type="term" value="F:hydrolase activity"/>
    <property type="evidence" value="ECO:0007669"/>
    <property type="project" value="UniProtKB-KW"/>
</dbReference>
<comment type="function">
    <text evidence="10">Phosphatase that hydrolyzes non-canonical purine nucleotides such as XTP and ITP to their respective diphosphate derivatives. Probably excludes non-canonical purines from DNA/RNA precursor pool, thus preventing their incorporation into DNA/RNA and avoiding chromosomal lesions.</text>
</comment>
<dbReference type="Proteomes" id="UP001595453">
    <property type="component" value="Unassembled WGS sequence"/>
</dbReference>
<evidence type="ECO:0000256" key="10">
    <source>
        <dbReference type="HAMAP-Rule" id="MF_00648"/>
    </source>
</evidence>
<dbReference type="Pfam" id="PF01931">
    <property type="entry name" value="NTPase_I-T"/>
    <property type="match status" value="1"/>
</dbReference>
<evidence type="ECO:0000256" key="8">
    <source>
        <dbReference type="ARBA" id="ARBA00048174"/>
    </source>
</evidence>
<name>A0ABV7CM29_9GAMM</name>
<evidence type="ECO:0000256" key="6">
    <source>
        <dbReference type="ARBA" id="ARBA00023080"/>
    </source>
</evidence>
<dbReference type="PANTHER" id="PTHR34699:SF2">
    <property type="entry name" value="NON-CANONICAL PURINE NTP PHOSPHATASE_PRRC1 DOMAIN-CONTAINING PROTEIN"/>
    <property type="match status" value="1"/>
</dbReference>
<dbReference type="SUPFAM" id="SSF52972">
    <property type="entry name" value="ITPase-like"/>
    <property type="match status" value="1"/>
</dbReference>
<comment type="catalytic activity">
    <reaction evidence="9 10">
        <text>XTP + H2O = XDP + phosphate + H(+)</text>
        <dbReference type="Rhea" id="RHEA:28406"/>
        <dbReference type="ChEBI" id="CHEBI:15377"/>
        <dbReference type="ChEBI" id="CHEBI:15378"/>
        <dbReference type="ChEBI" id="CHEBI:43474"/>
        <dbReference type="ChEBI" id="CHEBI:59884"/>
        <dbReference type="ChEBI" id="CHEBI:61314"/>
        <dbReference type="EC" id="3.6.1.73"/>
    </reaction>
</comment>
<comment type="subunit">
    <text evidence="10">Homodimer.</text>
</comment>
<comment type="caution">
    <text evidence="12">The sequence shown here is derived from an EMBL/GenBank/DDBJ whole genome shotgun (WGS) entry which is preliminary data.</text>
</comment>
<dbReference type="InterPro" id="IPR002786">
    <property type="entry name" value="Non_canon_purine_NTPase"/>
</dbReference>
<feature type="domain" description="Non-canonical purine NTP phosphatase/PRRC1" evidence="11">
    <location>
        <begin position="14"/>
        <end position="175"/>
    </location>
</feature>
<dbReference type="NCBIfam" id="TIGR00258">
    <property type="entry name" value="inosine/xanthosine triphosphatase"/>
    <property type="match status" value="1"/>
</dbReference>
<evidence type="ECO:0000256" key="3">
    <source>
        <dbReference type="ARBA" id="ARBA00022741"/>
    </source>
</evidence>
<evidence type="ECO:0000256" key="4">
    <source>
        <dbReference type="ARBA" id="ARBA00022801"/>
    </source>
</evidence>
<keyword evidence="6 10" id="KW-0546">Nucleotide metabolism</keyword>
<evidence type="ECO:0000256" key="5">
    <source>
        <dbReference type="ARBA" id="ARBA00022842"/>
    </source>
</evidence>
<keyword evidence="2 10" id="KW-0479">Metal-binding</keyword>
<keyword evidence="3 10" id="KW-0547">Nucleotide-binding</keyword>
<dbReference type="EC" id="3.6.1.73" evidence="10"/>
<dbReference type="InterPro" id="IPR050299">
    <property type="entry name" value="YjjX_NTPase"/>
</dbReference>
<keyword evidence="5 10" id="KW-0460">Magnesium</keyword>
<comment type="cofactor">
    <cofactor evidence="1">
        <name>Mn(2+)</name>
        <dbReference type="ChEBI" id="CHEBI:29035"/>
    </cofactor>
</comment>
<dbReference type="RefSeq" id="WP_377125284.1">
    <property type="nucleotide sequence ID" value="NZ_JBHRSD010000023.1"/>
</dbReference>
<accession>A0ABV7CM29</accession>
<dbReference type="NCBIfam" id="NF003459">
    <property type="entry name" value="PRK05074.1"/>
    <property type="match status" value="1"/>
</dbReference>
<gene>
    <name evidence="12" type="primary">yjjX</name>
    <name evidence="12" type="ORF">ACFOEE_13830</name>
</gene>
<dbReference type="InterPro" id="IPR029001">
    <property type="entry name" value="ITPase-like_fam"/>
</dbReference>
<comment type="catalytic activity">
    <reaction evidence="8 10">
        <text>ITP + H2O = IDP + phosphate + H(+)</text>
        <dbReference type="Rhea" id="RHEA:28330"/>
        <dbReference type="ChEBI" id="CHEBI:15377"/>
        <dbReference type="ChEBI" id="CHEBI:15378"/>
        <dbReference type="ChEBI" id="CHEBI:43474"/>
        <dbReference type="ChEBI" id="CHEBI:58280"/>
        <dbReference type="ChEBI" id="CHEBI:61402"/>
        <dbReference type="EC" id="3.6.1.73"/>
    </reaction>
</comment>
<reference evidence="13" key="1">
    <citation type="journal article" date="2019" name="Int. J. Syst. Evol. Microbiol.">
        <title>The Global Catalogue of Microorganisms (GCM) 10K type strain sequencing project: providing services to taxonomists for standard genome sequencing and annotation.</title>
        <authorList>
            <consortium name="The Broad Institute Genomics Platform"/>
            <consortium name="The Broad Institute Genome Sequencing Center for Infectious Disease"/>
            <person name="Wu L."/>
            <person name="Ma J."/>
        </authorList>
    </citation>
    <scope>NUCLEOTIDE SEQUENCE [LARGE SCALE GENOMIC DNA]</scope>
    <source>
        <strain evidence="13">KCTC 42730</strain>
    </source>
</reference>
<evidence type="ECO:0000313" key="13">
    <source>
        <dbReference type="Proteomes" id="UP001595453"/>
    </source>
</evidence>
<evidence type="ECO:0000256" key="7">
    <source>
        <dbReference type="ARBA" id="ARBA00023211"/>
    </source>
</evidence>
<keyword evidence="4 10" id="KW-0378">Hydrolase</keyword>
<keyword evidence="7 10" id="KW-0464">Manganese</keyword>
<organism evidence="12 13">
    <name type="scientific">Pseudoalteromonas fenneropenaei</name>
    <dbReference type="NCBI Taxonomy" id="1737459"/>
    <lineage>
        <taxon>Bacteria</taxon>
        <taxon>Pseudomonadati</taxon>
        <taxon>Pseudomonadota</taxon>
        <taxon>Gammaproteobacteria</taxon>
        <taxon>Alteromonadales</taxon>
        <taxon>Pseudoalteromonadaceae</taxon>
        <taxon>Pseudoalteromonas</taxon>
    </lineage>
</organism>